<gene>
    <name evidence="9" type="ORF">V865_001784</name>
</gene>
<dbReference type="GO" id="GO:0070979">
    <property type="term" value="P:protein K11-linked ubiquitination"/>
    <property type="evidence" value="ECO:0007669"/>
    <property type="project" value="TreeGrafter"/>
</dbReference>
<feature type="region of interest" description="Disordered" evidence="6">
    <location>
        <begin position="518"/>
        <end position="578"/>
    </location>
</feature>
<evidence type="ECO:0000313" key="10">
    <source>
        <dbReference type="Proteomes" id="UP001358614"/>
    </source>
</evidence>
<evidence type="ECO:0000256" key="6">
    <source>
        <dbReference type="SAM" id="MobiDB-lite"/>
    </source>
</evidence>
<evidence type="ECO:0000256" key="4">
    <source>
        <dbReference type="ARBA" id="ARBA00022786"/>
    </source>
</evidence>
<dbReference type="AlphaFoldDB" id="A0AAX4KEC1"/>
<dbReference type="GeneID" id="91100588"/>
<evidence type="ECO:0000256" key="3">
    <source>
        <dbReference type="ARBA" id="ARBA00022776"/>
    </source>
</evidence>
<feature type="compositionally biased region" description="Polar residues" evidence="6">
    <location>
        <begin position="518"/>
        <end position="539"/>
    </location>
</feature>
<evidence type="ECO:0000259" key="7">
    <source>
        <dbReference type="Pfam" id="PF12894"/>
    </source>
</evidence>
<feature type="region of interest" description="Disordered" evidence="6">
    <location>
        <begin position="758"/>
        <end position="788"/>
    </location>
</feature>
<dbReference type="PANTHER" id="PTHR13260:SF0">
    <property type="entry name" value="ANAPHASE-PROMOTING COMPLEX SUBUNIT 4"/>
    <property type="match status" value="1"/>
</dbReference>
<accession>A0AAX4KEC1</accession>
<dbReference type="Pfam" id="PF12894">
    <property type="entry name" value="ANAPC4_WD40"/>
    <property type="match status" value="1"/>
</dbReference>
<protein>
    <recommendedName>
        <fullName evidence="1">Anaphase-promoting complex subunit 4</fullName>
    </recommendedName>
</protein>
<dbReference type="EMBL" id="CP144089">
    <property type="protein sequence ID" value="WWD03728.1"/>
    <property type="molecule type" value="Genomic_DNA"/>
</dbReference>
<dbReference type="GO" id="GO:0034399">
    <property type="term" value="C:nuclear periphery"/>
    <property type="evidence" value="ECO:0007669"/>
    <property type="project" value="TreeGrafter"/>
</dbReference>
<dbReference type="InterPro" id="IPR024790">
    <property type="entry name" value="APC4_long_dom"/>
</dbReference>
<evidence type="ECO:0000259" key="8">
    <source>
        <dbReference type="Pfam" id="PF12896"/>
    </source>
</evidence>
<feature type="compositionally biased region" description="Basic and acidic residues" evidence="6">
    <location>
        <begin position="769"/>
        <end position="782"/>
    </location>
</feature>
<keyword evidence="3" id="KW-0498">Mitosis</keyword>
<dbReference type="GO" id="GO:0051301">
    <property type="term" value="P:cell division"/>
    <property type="evidence" value="ECO:0007669"/>
    <property type="project" value="UniProtKB-KW"/>
</dbReference>
<sequence>MIFPDRTSFTPLSTIPLPSSHILHPGSCNPSMDLIVLLSLPNTTLSANSNLWKGKGKEVGSKTQVSLWRTGGSKVWQVGVEGDVQGLAWSEDGLILSLLSSSSNGNFVHHLSVHTGEIIRSVPLPSDLIDEDRKGRWVDMKWTVSQNGWAKVKNGSALDIIDSLPTVTPVDPPKPPNQLPFMRQTTLTQTSPKPTIHPSLSIFPALLPSAIPLQPDILQIGSFEYSLLTGTFTLPSNSEPTQEILELSRISDKIVHLLNIILRGIENAEIHFREGEKQTMICREDLETCAKQQAMSIPDVHSDLFRFLMTGRSGVAVNEWMGNRLTGRTITKWDQTLDTSFRTIQNLIIESISPASERLVLLLQEMRGWSRTPKYQTQLHLNENDISKAIDLVLGFAKLLEGMRRDAEHELTAASEFMKWLKYEIARAASQDPSSDDLPLPTHDLKSVWSFMLNGFVRSSFHDHFPYLIVRPPKDTLPRDHATYPRISTRSLDDVLRETSQVLKIDHPSHSAVVDTPSVQANESLDSDNTSMDMSISMTHENHDDDGDLTPTGILSDDDEEEDEGISRFSSPDTVGNKYALPEEDEEEVKRVMEKEPWVWANTLIRDLEGLVRSAVGGVEGDGAGRIERDDELELNLRDKRLVDGGLWEVVILEQDGLQRLWLLNIDNANNSLTISKFATFSSSEARCLSIRFFDDEEIVLLMESENGRYLTTFRYPNISDEMVELPIQKKWRLVDVVSEYRDAFEVIPSIPISRSRYLGPTPQSDGILGRDPEIAGGRGEEMDGVEE</sequence>
<dbReference type="SUPFAM" id="SSF50969">
    <property type="entry name" value="YVTN repeat-like/Quinoprotein amine dehydrogenase"/>
    <property type="match status" value="1"/>
</dbReference>
<dbReference type="InterPro" id="IPR011044">
    <property type="entry name" value="Quino_amine_DH_bsu"/>
</dbReference>
<organism evidence="9 10">
    <name type="scientific">Kwoniella europaea PYCC6329</name>
    <dbReference type="NCBI Taxonomy" id="1423913"/>
    <lineage>
        <taxon>Eukaryota</taxon>
        <taxon>Fungi</taxon>
        <taxon>Dikarya</taxon>
        <taxon>Basidiomycota</taxon>
        <taxon>Agaricomycotina</taxon>
        <taxon>Tremellomycetes</taxon>
        <taxon>Tremellales</taxon>
        <taxon>Cryptococcaceae</taxon>
        <taxon>Kwoniella</taxon>
    </lineage>
</organism>
<dbReference type="PANTHER" id="PTHR13260">
    <property type="entry name" value="ANAPHASE PROMOTING COMPLEX SUBUNIT 4 APC4"/>
    <property type="match status" value="1"/>
</dbReference>
<dbReference type="Pfam" id="PF12896">
    <property type="entry name" value="ANAPC4"/>
    <property type="match status" value="1"/>
</dbReference>
<dbReference type="GO" id="GO:0031145">
    <property type="term" value="P:anaphase-promoting complex-dependent catabolic process"/>
    <property type="evidence" value="ECO:0007669"/>
    <property type="project" value="InterPro"/>
</dbReference>
<dbReference type="RefSeq" id="XP_066081695.1">
    <property type="nucleotide sequence ID" value="XM_066225598.1"/>
</dbReference>
<dbReference type="GO" id="GO:0005680">
    <property type="term" value="C:anaphase-promoting complex"/>
    <property type="evidence" value="ECO:0007669"/>
    <property type="project" value="InterPro"/>
</dbReference>
<evidence type="ECO:0000256" key="2">
    <source>
        <dbReference type="ARBA" id="ARBA00022618"/>
    </source>
</evidence>
<feature type="domain" description="Anaphase-promoting complex subunit 4 long" evidence="8">
    <location>
        <begin position="232"/>
        <end position="430"/>
    </location>
</feature>
<dbReference type="KEGG" id="ker:91100588"/>
<keyword evidence="10" id="KW-1185">Reference proteome</keyword>
<proteinExistence type="predicted"/>
<feature type="domain" description="Anaphase-promoting complex subunit 4-like WD40" evidence="7">
    <location>
        <begin position="62"/>
        <end position="128"/>
    </location>
</feature>
<evidence type="ECO:0000313" key="9">
    <source>
        <dbReference type="EMBL" id="WWD03728.1"/>
    </source>
</evidence>
<keyword evidence="5" id="KW-0131">Cell cycle</keyword>
<dbReference type="Proteomes" id="UP001358614">
    <property type="component" value="Chromosome 1"/>
</dbReference>
<reference evidence="9 10" key="1">
    <citation type="submission" date="2024-01" db="EMBL/GenBank/DDBJ databases">
        <title>Comparative genomics of Cryptococcus and Kwoniella reveals pathogenesis evolution and contrasting modes of karyotype evolution via chromosome fusion or intercentromeric recombination.</title>
        <authorList>
            <person name="Coelho M.A."/>
            <person name="David-Palma M."/>
            <person name="Shea T."/>
            <person name="Bowers K."/>
            <person name="McGinley-Smith S."/>
            <person name="Mohammad A.W."/>
            <person name="Gnirke A."/>
            <person name="Yurkov A.M."/>
            <person name="Nowrousian M."/>
            <person name="Sun S."/>
            <person name="Cuomo C.A."/>
            <person name="Heitman J."/>
        </authorList>
    </citation>
    <scope>NUCLEOTIDE SEQUENCE [LARGE SCALE GENOMIC DNA]</scope>
    <source>
        <strain evidence="9 10">PYCC6329</strain>
    </source>
</reference>
<dbReference type="InterPro" id="IPR024789">
    <property type="entry name" value="APC4"/>
</dbReference>
<dbReference type="InterPro" id="IPR024977">
    <property type="entry name" value="Apc4-like_WD40_dom"/>
</dbReference>
<evidence type="ECO:0000256" key="5">
    <source>
        <dbReference type="ARBA" id="ARBA00023306"/>
    </source>
</evidence>
<name>A0AAX4KEC1_9TREE</name>
<evidence type="ECO:0000256" key="1">
    <source>
        <dbReference type="ARBA" id="ARBA00016067"/>
    </source>
</evidence>
<keyword evidence="4" id="KW-0833">Ubl conjugation pathway</keyword>
<keyword evidence="2" id="KW-0132">Cell division</keyword>